<gene>
    <name evidence="1" type="ORF">CEXT_292491</name>
</gene>
<evidence type="ECO:0000313" key="1">
    <source>
        <dbReference type="EMBL" id="GIY78656.1"/>
    </source>
</evidence>
<keyword evidence="2" id="KW-1185">Reference proteome</keyword>
<protein>
    <submittedName>
        <fullName evidence="1">Uncharacterized protein</fullName>
    </submittedName>
</protein>
<dbReference type="EMBL" id="BPLR01015779">
    <property type="protein sequence ID" value="GIY78656.1"/>
    <property type="molecule type" value="Genomic_DNA"/>
</dbReference>
<reference evidence="1 2" key="1">
    <citation type="submission" date="2021-06" db="EMBL/GenBank/DDBJ databases">
        <title>Caerostris extrusa draft genome.</title>
        <authorList>
            <person name="Kono N."/>
            <person name="Arakawa K."/>
        </authorList>
    </citation>
    <scope>NUCLEOTIDE SEQUENCE [LARGE SCALE GENOMIC DNA]</scope>
</reference>
<organism evidence="1 2">
    <name type="scientific">Caerostris extrusa</name>
    <name type="common">Bark spider</name>
    <name type="synonym">Caerostris bankana</name>
    <dbReference type="NCBI Taxonomy" id="172846"/>
    <lineage>
        <taxon>Eukaryota</taxon>
        <taxon>Metazoa</taxon>
        <taxon>Ecdysozoa</taxon>
        <taxon>Arthropoda</taxon>
        <taxon>Chelicerata</taxon>
        <taxon>Arachnida</taxon>
        <taxon>Araneae</taxon>
        <taxon>Araneomorphae</taxon>
        <taxon>Entelegynae</taxon>
        <taxon>Araneoidea</taxon>
        <taxon>Araneidae</taxon>
        <taxon>Caerostris</taxon>
    </lineage>
</organism>
<accession>A0AAV4W844</accession>
<dbReference type="Proteomes" id="UP001054945">
    <property type="component" value="Unassembled WGS sequence"/>
</dbReference>
<evidence type="ECO:0000313" key="2">
    <source>
        <dbReference type="Proteomes" id="UP001054945"/>
    </source>
</evidence>
<proteinExistence type="predicted"/>
<name>A0AAV4W844_CAEEX</name>
<dbReference type="AlphaFoldDB" id="A0AAV4W844"/>
<comment type="caution">
    <text evidence="1">The sequence shown here is derived from an EMBL/GenBank/DDBJ whole genome shotgun (WGS) entry which is preliminary data.</text>
</comment>
<sequence length="95" mass="10866">MDAHVNIIFLEEVPPEILTIVPAHIQRIMLFQDDVALSNYGITVRDHLGRTFGDRWFGGSDPVAIFERVALKYLEFGIGRHISLDCLTLPFNLWI</sequence>